<name>A0A158M570_9BORD</name>
<evidence type="ECO:0000313" key="4">
    <source>
        <dbReference type="Proteomes" id="UP000026682"/>
    </source>
</evidence>
<dbReference type="Pfam" id="PF13561">
    <property type="entry name" value="adh_short_C2"/>
    <property type="match status" value="1"/>
</dbReference>
<keyword evidence="2" id="KW-0521">NADP</keyword>
<dbReference type="GO" id="GO:0050038">
    <property type="term" value="F:L-xylulose reductase (NADPH) activity"/>
    <property type="evidence" value="ECO:0007669"/>
    <property type="project" value="TreeGrafter"/>
</dbReference>
<dbReference type="InterPro" id="IPR036291">
    <property type="entry name" value="NAD(P)-bd_dom_sf"/>
</dbReference>
<dbReference type="GO" id="GO:0004090">
    <property type="term" value="F:carbonyl reductase (NADPH) activity"/>
    <property type="evidence" value="ECO:0007669"/>
    <property type="project" value="TreeGrafter"/>
</dbReference>
<dbReference type="PANTHER" id="PTHR44252">
    <property type="entry name" value="D-ERYTHRULOSE REDUCTASE"/>
    <property type="match status" value="1"/>
</dbReference>
<dbReference type="PANTHER" id="PTHR44252:SF3">
    <property type="entry name" value="D-ERYTHRULOSE REDUCTASE-RELATED"/>
    <property type="match status" value="1"/>
</dbReference>
<dbReference type="SUPFAM" id="SSF51735">
    <property type="entry name" value="NAD(P)-binding Rossmann-fold domains"/>
    <property type="match status" value="1"/>
</dbReference>
<dbReference type="Gene3D" id="3.40.50.720">
    <property type="entry name" value="NAD(P)-binding Rossmann-like Domain"/>
    <property type="match status" value="1"/>
</dbReference>
<dbReference type="CDD" id="cd05233">
    <property type="entry name" value="SDR_c"/>
    <property type="match status" value="1"/>
</dbReference>
<dbReference type="GO" id="GO:0006006">
    <property type="term" value="P:glucose metabolic process"/>
    <property type="evidence" value="ECO:0007669"/>
    <property type="project" value="TreeGrafter"/>
</dbReference>
<reference evidence="3 4" key="1">
    <citation type="submission" date="2014-03" db="EMBL/GenBank/DDBJ databases">
        <title>Genome sequence of Bordetella holmseii.</title>
        <authorList>
            <person name="Harvill E."/>
            <person name="Goodfield L.L."/>
            <person name="Ivanov Y."/>
            <person name="Meyer J.A."/>
            <person name="Newth C."/>
            <person name="Cassiday P."/>
            <person name="Tondella M.L."/>
            <person name="Liao P."/>
            <person name="Zimmerman J."/>
            <person name="Meert K."/>
            <person name="Wessel D."/>
            <person name="Berger J."/>
            <person name="Dean J.M."/>
            <person name="Holubkov R."/>
            <person name="Burr J."/>
            <person name="Liu T."/>
            <person name="Brinkac L.M."/>
            <person name="Sanka R."/>
            <person name="Kim M."/>
            <person name="Losada L."/>
        </authorList>
    </citation>
    <scope>NUCLEOTIDE SEQUENCE [LARGE SCALE GENOMIC DNA]</scope>
    <source>
        <strain evidence="3 4">CDC-H585-BH</strain>
    </source>
</reference>
<evidence type="ECO:0000256" key="1">
    <source>
        <dbReference type="ARBA" id="ARBA00006484"/>
    </source>
</evidence>
<gene>
    <name evidence="3" type="ORF">L497_3577</name>
</gene>
<dbReference type="PRINTS" id="PR00081">
    <property type="entry name" value="GDHRDH"/>
</dbReference>
<dbReference type="InterPro" id="IPR002347">
    <property type="entry name" value="SDR_fam"/>
</dbReference>
<comment type="caution">
    <text evidence="3">The sequence shown here is derived from an EMBL/GenBank/DDBJ whole genome shotgun (WGS) entry which is preliminary data.</text>
</comment>
<dbReference type="Proteomes" id="UP000026682">
    <property type="component" value="Unassembled WGS sequence"/>
</dbReference>
<accession>A0A158M570</accession>
<comment type="similarity">
    <text evidence="1">Belongs to the short-chain dehydrogenases/reductases (SDR) family.</text>
</comment>
<dbReference type="GeneID" id="93121354"/>
<dbReference type="GO" id="GO:0005997">
    <property type="term" value="P:xylulose metabolic process"/>
    <property type="evidence" value="ECO:0007669"/>
    <property type="project" value="TreeGrafter"/>
</dbReference>
<dbReference type="InterPro" id="IPR051737">
    <property type="entry name" value="L-xylulose/Carbonyl_redctase"/>
</dbReference>
<dbReference type="EMBL" id="JFZZ01000076">
    <property type="protein sequence ID" value="KAK90333.1"/>
    <property type="molecule type" value="Genomic_DNA"/>
</dbReference>
<dbReference type="STRING" id="35814.BBB42_02235"/>
<dbReference type="AlphaFoldDB" id="A0A158M570"/>
<dbReference type="RefSeq" id="WP_005018248.1">
    <property type="nucleotide sequence ID" value="NZ_JFZZ01000076.1"/>
</dbReference>
<sequence length="237" mass="24868">MITHPFMSLEGKRLLVAGAGSDIGKATAQGARALGAVMQGVSRQAQDDPAVAVADLLNDEDLKRWVGELGQPLDGLVFCIGQALLMPAHMLSRDAVRRVMDINVGSFVALLAALLRGRKLNAGASIVVLSSISAHTATEGVSPYAMSKAALSAGVSNLALELQRRQIRLNAVSPAMVRTKMTAGSDVFNLDAMARERYPMGVASPDDVAALVLFLLSDEAAQITGWDTLMTGGVVEI</sequence>
<evidence type="ECO:0000256" key="2">
    <source>
        <dbReference type="ARBA" id="ARBA00022857"/>
    </source>
</evidence>
<evidence type="ECO:0000313" key="3">
    <source>
        <dbReference type="EMBL" id="KAK90333.1"/>
    </source>
</evidence>
<organism evidence="3 4">
    <name type="scientific">Bordetella holmesii CDC-H585-BH</name>
    <dbReference type="NCBI Taxonomy" id="1331206"/>
    <lineage>
        <taxon>Bacteria</taxon>
        <taxon>Pseudomonadati</taxon>
        <taxon>Pseudomonadota</taxon>
        <taxon>Betaproteobacteria</taxon>
        <taxon>Burkholderiales</taxon>
        <taxon>Alcaligenaceae</taxon>
        <taxon>Bordetella</taxon>
    </lineage>
</organism>
<proteinExistence type="inferred from homology"/>
<dbReference type="PATRIC" id="fig|1331206.3.peg.2199"/>
<protein>
    <submittedName>
        <fullName evidence="3">NAD(P)H-binding protein, PF13460 family</fullName>
    </submittedName>
</protein>